<proteinExistence type="predicted"/>
<dbReference type="EMBL" id="JAENGY010001708">
    <property type="protein sequence ID" value="KAG6947443.1"/>
    <property type="molecule type" value="Genomic_DNA"/>
</dbReference>
<evidence type="ECO:0000313" key="2">
    <source>
        <dbReference type="Proteomes" id="UP000709295"/>
    </source>
</evidence>
<organism evidence="1 2">
    <name type="scientific">Phytophthora aleatoria</name>
    <dbReference type="NCBI Taxonomy" id="2496075"/>
    <lineage>
        <taxon>Eukaryota</taxon>
        <taxon>Sar</taxon>
        <taxon>Stramenopiles</taxon>
        <taxon>Oomycota</taxon>
        <taxon>Peronosporomycetes</taxon>
        <taxon>Peronosporales</taxon>
        <taxon>Peronosporaceae</taxon>
        <taxon>Phytophthora</taxon>
    </lineage>
</organism>
<dbReference type="AlphaFoldDB" id="A0A8J5LWS1"/>
<gene>
    <name evidence="1" type="ORF">JG688_00015558</name>
</gene>
<feature type="non-terminal residue" evidence="1">
    <location>
        <position position="52"/>
    </location>
</feature>
<dbReference type="Proteomes" id="UP000709295">
    <property type="component" value="Unassembled WGS sequence"/>
</dbReference>
<comment type="caution">
    <text evidence="1">The sequence shown here is derived from an EMBL/GenBank/DDBJ whole genome shotgun (WGS) entry which is preliminary data.</text>
</comment>
<evidence type="ECO:0000313" key="1">
    <source>
        <dbReference type="EMBL" id="KAG6947443.1"/>
    </source>
</evidence>
<protein>
    <submittedName>
        <fullName evidence="1">Uncharacterized protein</fullName>
    </submittedName>
</protein>
<keyword evidence="2" id="KW-1185">Reference proteome</keyword>
<name>A0A8J5LWS1_9STRA</name>
<sequence>MNILEAIESDVQKQKEEEAVNNFRTVVEFREFPSTAHTTTDVSATLSYCCLR</sequence>
<reference evidence="1" key="1">
    <citation type="submission" date="2021-01" db="EMBL/GenBank/DDBJ databases">
        <title>Phytophthora aleatoria, a newly-described species from Pinus radiata is distinct from Phytophthora cactorum isolates based on comparative genomics.</title>
        <authorList>
            <person name="Mcdougal R."/>
            <person name="Panda P."/>
            <person name="Williams N."/>
            <person name="Studholme D.J."/>
        </authorList>
    </citation>
    <scope>NUCLEOTIDE SEQUENCE</scope>
    <source>
        <strain evidence="1">NZFS 4037</strain>
    </source>
</reference>
<accession>A0A8J5LWS1</accession>